<dbReference type="Gene3D" id="3.30.560.10">
    <property type="entry name" value="Glucose Oxidase, domain 3"/>
    <property type="match status" value="1"/>
</dbReference>
<dbReference type="PROSITE" id="PS00624">
    <property type="entry name" value="GMC_OXRED_2"/>
    <property type="match status" value="1"/>
</dbReference>
<dbReference type="SUPFAM" id="SSF51905">
    <property type="entry name" value="FAD/NAD(P)-binding domain"/>
    <property type="match status" value="1"/>
</dbReference>
<dbReference type="OMA" id="NHTAEAF"/>
<evidence type="ECO:0000256" key="5">
    <source>
        <dbReference type="SAM" id="Phobius"/>
    </source>
</evidence>
<feature type="domain" description="Glucose-methanol-choline oxidoreductase N-terminal" evidence="7">
    <location>
        <begin position="140"/>
        <end position="163"/>
    </location>
</feature>
<dbReference type="PANTHER" id="PTHR11552">
    <property type="entry name" value="GLUCOSE-METHANOL-CHOLINE GMC OXIDOREDUCTASE"/>
    <property type="match status" value="1"/>
</dbReference>
<feature type="compositionally biased region" description="Polar residues" evidence="4">
    <location>
        <begin position="846"/>
        <end position="857"/>
    </location>
</feature>
<feature type="region of interest" description="Disordered" evidence="4">
    <location>
        <begin position="831"/>
        <end position="873"/>
    </location>
</feature>
<evidence type="ECO:0000259" key="8">
    <source>
        <dbReference type="PROSITE" id="PS00624"/>
    </source>
</evidence>
<proteinExistence type="inferred from homology"/>
<dbReference type="InterPro" id="IPR000172">
    <property type="entry name" value="GMC_OxRdtase_N"/>
</dbReference>
<keyword evidence="5" id="KW-0812">Transmembrane</keyword>
<comment type="cofactor">
    <cofactor evidence="1">
        <name>FAD</name>
        <dbReference type="ChEBI" id="CHEBI:57692"/>
    </cofactor>
</comment>
<accession>K1WSC3</accession>
<keyword evidence="3" id="KW-0285">Flavoprotein</keyword>
<dbReference type="STRING" id="1220162.K1WSC3"/>
<sequence>MRTTTLLAGGAALAASALAMPHHSERRDAFNAYNAANPHREIFKRATTNNGQDANDKDYDFIVVGGGLAGLVVGSRLSEWSNQTVLVIEAGGDGSDVELNQKIPGYTYHHGIVTTTDYGYGYSTVPQSGANNNRKVFPLGRGLGGSGAINGMFWCRASRDEINAWSELNPNATQDWSWDGFNHYINKAESLTRPPQDTVNQFHIPIDDNAHGHNGPLQVGWSQYIYPITENWVPSWEAMGFQAKDLAAGNTHGVTITPSTIDAKTQSRSDARSFIQEDRPNLTVLTGHQVTKLLFNGTDANGTTVSGVQFMRYAGDDVKTARARKEVIVSAGSINSPKLLQLSGIGPESLLKQNGIEVVKDLPVGYNLQDHVSSTMNFNFNGDYDTWLKLANDKGLQDQALQEWQSSHTGLWTYINEAIGYISGSDLAGGDSGASDFVKNTKPSEVINRINDRHQYPDKVRNGLQQQLEIQNRWFTQDIGQFEIIMNAWGANDKNIGFQVALQHPWSRGTVQIASNDPFTPPNIDPDYYGIDADLDMHRMAYDWVRRLAKAGPFGNLLTDETRPGTGGDQNNFLRDQAGTEYHPLGTNAMLPEEDGGVVNTELKVYGFKNLRVVDASIMPLQLSAHLMAPTYGVAEKGSDIIKQAHVYVPPPPPPTTTSSTMSSTSSETSSTETPSSSAQAADPSADAAGAKSNKSSDGSMSTGAKIGVGVGAGVGGALLLGVIAALLARRRKQEKAHEAAQPRWLNHTAEAFDDNDQLQAPGGIDADGRPVSTTGSLDTMATNDLRGSYHPLLLGVIAALLARRRKQEKAAADVQPRWLNHTAEAFDDHDQLQAPGGIDPDGRPVSTTGSLDTMATNDLRGSYHQPPFQRQY</sequence>
<dbReference type="GO" id="GO:0016614">
    <property type="term" value="F:oxidoreductase activity, acting on CH-OH group of donors"/>
    <property type="evidence" value="ECO:0007669"/>
    <property type="project" value="InterPro"/>
</dbReference>
<dbReference type="Proteomes" id="UP000006757">
    <property type="component" value="Unassembled WGS sequence"/>
</dbReference>
<evidence type="ECO:0000259" key="7">
    <source>
        <dbReference type="PROSITE" id="PS00623"/>
    </source>
</evidence>
<feature type="domain" description="Glucose-methanol-choline oxidoreductase N-terminal" evidence="8">
    <location>
        <begin position="332"/>
        <end position="346"/>
    </location>
</feature>
<protein>
    <recommendedName>
        <fullName evidence="7 8">Glucose-methanol-choline oxidoreductase N-terminal domain-containing protein</fullName>
    </recommendedName>
</protein>
<evidence type="ECO:0000256" key="1">
    <source>
        <dbReference type="ARBA" id="ARBA00001974"/>
    </source>
</evidence>
<dbReference type="InterPro" id="IPR012132">
    <property type="entry name" value="GMC_OxRdtase"/>
</dbReference>
<dbReference type="PROSITE" id="PS00623">
    <property type="entry name" value="GMC_OXRED_1"/>
    <property type="match status" value="1"/>
</dbReference>
<evidence type="ECO:0000313" key="10">
    <source>
        <dbReference type="Proteomes" id="UP000006757"/>
    </source>
</evidence>
<keyword evidence="3" id="KW-0274">FAD</keyword>
<evidence type="ECO:0000256" key="3">
    <source>
        <dbReference type="RuleBase" id="RU003968"/>
    </source>
</evidence>
<name>K1WSC3_TRIAC</name>
<reference evidence="9 10" key="1">
    <citation type="journal article" date="2012" name="Eukaryot. Cell">
        <title>Genome sequence of the Trichosporon asahii environmental strain CBS 8904.</title>
        <authorList>
            <person name="Yang R.Y."/>
            <person name="Li H.T."/>
            <person name="Zhu H."/>
            <person name="Zhou G.P."/>
            <person name="Wang M."/>
            <person name="Wang L."/>
        </authorList>
    </citation>
    <scope>NUCLEOTIDE SEQUENCE [LARGE SCALE GENOMIC DNA]</scope>
    <source>
        <strain evidence="9 10">CBS 8904</strain>
    </source>
</reference>
<evidence type="ECO:0000256" key="2">
    <source>
        <dbReference type="ARBA" id="ARBA00010790"/>
    </source>
</evidence>
<gene>
    <name evidence="9" type="ORF">A1Q2_01902</name>
</gene>
<dbReference type="SUPFAM" id="SSF54373">
    <property type="entry name" value="FAD-linked reductases, C-terminal domain"/>
    <property type="match status" value="1"/>
</dbReference>
<evidence type="ECO:0000256" key="6">
    <source>
        <dbReference type="SAM" id="SignalP"/>
    </source>
</evidence>
<keyword evidence="6" id="KW-0732">Signal</keyword>
<feature type="signal peptide" evidence="6">
    <location>
        <begin position="1"/>
        <end position="19"/>
    </location>
</feature>
<dbReference type="Gene3D" id="3.50.50.60">
    <property type="entry name" value="FAD/NAD(P)-binding domain"/>
    <property type="match status" value="1"/>
</dbReference>
<dbReference type="Pfam" id="PF05199">
    <property type="entry name" value="GMC_oxred_C"/>
    <property type="match status" value="1"/>
</dbReference>
<dbReference type="GO" id="GO:0050660">
    <property type="term" value="F:flavin adenine dinucleotide binding"/>
    <property type="evidence" value="ECO:0007669"/>
    <property type="project" value="InterPro"/>
</dbReference>
<dbReference type="eggNOG" id="KOG1238">
    <property type="taxonomic scope" value="Eukaryota"/>
</dbReference>
<dbReference type="PANTHER" id="PTHR11552:SF218">
    <property type="entry name" value="GLUCOSE-METHANOL-CHOLINE OXIDOREDUCTASE N-TERMINAL DOMAIN-CONTAINING PROTEIN"/>
    <property type="match status" value="1"/>
</dbReference>
<comment type="similarity">
    <text evidence="2 3">Belongs to the GMC oxidoreductase family.</text>
</comment>
<comment type="caution">
    <text evidence="9">The sequence shown here is derived from an EMBL/GenBank/DDBJ whole genome shotgun (WGS) entry which is preliminary data.</text>
</comment>
<dbReference type="OrthoDB" id="269227at2759"/>
<keyword evidence="10" id="KW-1185">Reference proteome</keyword>
<dbReference type="InParanoid" id="K1WSC3"/>
<dbReference type="InterPro" id="IPR007867">
    <property type="entry name" value="GMC_OxRtase_C"/>
</dbReference>
<dbReference type="AlphaFoldDB" id="K1WSC3"/>
<keyword evidence="5" id="KW-1133">Transmembrane helix</keyword>
<dbReference type="HOGENOM" id="CLU_002865_6_0_1"/>
<dbReference type="InterPro" id="IPR036188">
    <property type="entry name" value="FAD/NAD-bd_sf"/>
</dbReference>
<dbReference type="EMBL" id="AMBO01000240">
    <property type="protein sequence ID" value="EKD03889.1"/>
    <property type="molecule type" value="Genomic_DNA"/>
</dbReference>
<evidence type="ECO:0000313" key="9">
    <source>
        <dbReference type="EMBL" id="EKD03889.1"/>
    </source>
</evidence>
<feature type="compositionally biased region" description="Low complexity" evidence="4">
    <location>
        <begin position="657"/>
        <end position="693"/>
    </location>
</feature>
<evidence type="ECO:0000256" key="4">
    <source>
        <dbReference type="SAM" id="MobiDB-lite"/>
    </source>
</evidence>
<feature type="region of interest" description="Disordered" evidence="4">
    <location>
        <begin position="646"/>
        <end position="701"/>
    </location>
</feature>
<keyword evidence="5" id="KW-0472">Membrane</keyword>
<organism evidence="9 10">
    <name type="scientific">Trichosporon asahii var. asahii (strain CBS 8904)</name>
    <name type="common">Yeast</name>
    <dbReference type="NCBI Taxonomy" id="1220162"/>
    <lineage>
        <taxon>Eukaryota</taxon>
        <taxon>Fungi</taxon>
        <taxon>Dikarya</taxon>
        <taxon>Basidiomycota</taxon>
        <taxon>Agaricomycotina</taxon>
        <taxon>Tremellomycetes</taxon>
        <taxon>Trichosporonales</taxon>
        <taxon>Trichosporonaceae</taxon>
        <taxon>Trichosporon</taxon>
    </lineage>
</organism>
<dbReference type="Pfam" id="PF00732">
    <property type="entry name" value="GMC_oxred_N"/>
    <property type="match status" value="1"/>
</dbReference>
<feature type="chain" id="PRO_5003854652" description="Glucose-methanol-choline oxidoreductase N-terminal domain-containing protein" evidence="6">
    <location>
        <begin position="20"/>
        <end position="873"/>
    </location>
</feature>
<feature type="transmembrane region" description="Helical" evidence="5">
    <location>
        <begin position="707"/>
        <end position="729"/>
    </location>
</feature>